<dbReference type="HOGENOM" id="CLU_2841117_0_0_4"/>
<dbReference type="EMBL" id="BX640449">
    <property type="protein sequence ID" value="CAE34500.1"/>
    <property type="molecule type" value="Genomic_DNA"/>
</dbReference>
<organism evidence="1 2">
    <name type="scientific">Bordetella bronchiseptica (strain ATCC BAA-588 / NCTC 13252 / RB50)</name>
    <name type="common">Alcaligenes bronchisepticus</name>
    <dbReference type="NCBI Taxonomy" id="257310"/>
    <lineage>
        <taxon>Bacteria</taxon>
        <taxon>Pseudomonadati</taxon>
        <taxon>Pseudomonadota</taxon>
        <taxon>Betaproteobacteria</taxon>
        <taxon>Burkholderiales</taxon>
        <taxon>Alcaligenaceae</taxon>
        <taxon>Bordetella</taxon>
    </lineage>
</organism>
<dbReference type="RefSeq" id="WP_010927044.1">
    <property type="nucleotide sequence ID" value="NC_002927.3"/>
</dbReference>
<sequence>MPEHGTRTEPGGSDESKSALVLDIFQGKTIVAEASPQYDLSPSEVEQWVDDGKRGMENALRANPQDVSEQYEL</sequence>
<evidence type="ECO:0008006" key="3">
    <source>
        <dbReference type="Google" id="ProtNLM"/>
    </source>
</evidence>
<evidence type="ECO:0000313" key="2">
    <source>
        <dbReference type="Proteomes" id="UP000001027"/>
    </source>
</evidence>
<reference evidence="1 2" key="1">
    <citation type="journal article" date="2003" name="Nat. Genet.">
        <title>Comparative analysis of the genome sequences of Bordetella pertussis, Bordetella parapertussis and Bordetella bronchiseptica.</title>
        <authorList>
            <person name="Parkhill J."/>
            <person name="Sebaihia M."/>
            <person name="Preston A."/>
            <person name="Murphy L.D."/>
            <person name="Thomson N.R."/>
            <person name="Harris D.E."/>
            <person name="Holden M.T.G."/>
            <person name="Churcher C.M."/>
            <person name="Bentley S.D."/>
            <person name="Mungall K.L."/>
            <person name="Cerdeno-Tarraga A.-M."/>
            <person name="Temple L."/>
            <person name="James K.D."/>
            <person name="Harris B."/>
            <person name="Quail M.A."/>
            <person name="Achtman M."/>
            <person name="Atkin R."/>
            <person name="Baker S."/>
            <person name="Basham D."/>
            <person name="Bason N."/>
            <person name="Cherevach I."/>
            <person name="Chillingworth T."/>
            <person name="Collins M."/>
            <person name="Cronin A."/>
            <person name="Davis P."/>
            <person name="Doggett J."/>
            <person name="Feltwell T."/>
            <person name="Goble A."/>
            <person name="Hamlin N."/>
            <person name="Hauser H."/>
            <person name="Holroyd S."/>
            <person name="Jagels K."/>
            <person name="Leather S."/>
            <person name="Moule S."/>
            <person name="Norberczak H."/>
            <person name="O'Neil S."/>
            <person name="Ormond D."/>
            <person name="Price C."/>
            <person name="Rabbinowitsch E."/>
            <person name="Rutter S."/>
            <person name="Sanders M."/>
            <person name="Saunders D."/>
            <person name="Seeger K."/>
            <person name="Sharp S."/>
            <person name="Simmonds M."/>
            <person name="Skelton J."/>
            <person name="Squares R."/>
            <person name="Squares S."/>
            <person name="Stevens K."/>
            <person name="Unwin L."/>
            <person name="Whitehead S."/>
            <person name="Barrell B.G."/>
            <person name="Maskell D.J."/>
        </authorList>
    </citation>
    <scope>NUCLEOTIDE SEQUENCE [LARGE SCALE GENOMIC DNA]</scope>
    <source>
        <strain evidence="1 2">ATCC BAA-588 / NCTC 13252 / RB50</strain>
    </source>
</reference>
<dbReference type="eggNOG" id="COG2963">
    <property type="taxonomic scope" value="Bacteria"/>
</dbReference>
<dbReference type="AlphaFoldDB" id="A0A0H3LWE4"/>
<dbReference type="Gene3D" id="1.10.10.10">
    <property type="entry name" value="Winged helix-like DNA-binding domain superfamily/Winged helix DNA-binding domain"/>
    <property type="match status" value="1"/>
</dbReference>
<dbReference type="SUPFAM" id="SSF48295">
    <property type="entry name" value="TrpR-like"/>
    <property type="match status" value="1"/>
</dbReference>
<evidence type="ECO:0000313" key="1">
    <source>
        <dbReference type="EMBL" id="CAE34500.1"/>
    </source>
</evidence>
<accession>A0A0H3LWE4</accession>
<dbReference type="GO" id="GO:0043565">
    <property type="term" value="F:sequence-specific DNA binding"/>
    <property type="evidence" value="ECO:0007669"/>
    <property type="project" value="InterPro"/>
</dbReference>
<proteinExistence type="predicted"/>
<dbReference type="Proteomes" id="UP000001027">
    <property type="component" value="Chromosome"/>
</dbReference>
<name>A0A0H3LWE4_BORBR</name>
<protein>
    <recommendedName>
        <fullName evidence="3">Transposase</fullName>
    </recommendedName>
</protein>
<dbReference type="GeneID" id="56477363"/>
<dbReference type="InterPro" id="IPR010921">
    <property type="entry name" value="Trp_repressor/repl_initiator"/>
</dbReference>
<gene>
    <name evidence="1" type="ordered locus">BB4137</name>
</gene>
<dbReference type="KEGG" id="bbr:BB4137"/>
<dbReference type="InterPro" id="IPR036388">
    <property type="entry name" value="WH-like_DNA-bd_sf"/>
</dbReference>